<dbReference type="EMBL" id="JAAGNN010000021">
    <property type="protein sequence ID" value="KAF4075350.1"/>
    <property type="molecule type" value="Genomic_DNA"/>
</dbReference>
<keyword evidence="11" id="KW-1015">Disulfide bond</keyword>
<dbReference type="GO" id="GO:0007156">
    <property type="term" value="P:homophilic cell adhesion via plasma membrane adhesion molecules"/>
    <property type="evidence" value="ECO:0007669"/>
    <property type="project" value="InterPro"/>
</dbReference>
<dbReference type="FunFam" id="2.60.40.60:FF:000092">
    <property type="entry name" value="Protocadherin 8"/>
    <property type="match status" value="1"/>
</dbReference>
<keyword evidence="9 15" id="KW-1133">Transmembrane helix</keyword>
<feature type="domain" description="Cadherin" evidence="17">
    <location>
        <begin position="864"/>
        <end position="965"/>
    </location>
</feature>
<dbReference type="PANTHER" id="PTHR24027">
    <property type="entry name" value="CADHERIN-23"/>
    <property type="match status" value="1"/>
</dbReference>
<feature type="domain" description="Cadherin" evidence="17">
    <location>
        <begin position="1172"/>
        <end position="1273"/>
    </location>
</feature>
<feature type="transmembrane region" description="Helical" evidence="15">
    <location>
        <begin position="1488"/>
        <end position="1511"/>
    </location>
</feature>
<reference evidence="18 19" key="1">
    <citation type="submission" date="2020-02" db="EMBL/GenBank/DDBJ databases">
        <title>A chromosome-scale genome assembly of the black bullhead catfish (Ameiurus melas).</title>
        <authorList>
            <person name="Wen M."/>
            <person name="Zham M."/>
            <person name="Cabau C."/>
            <person name="Klopp C."/>
            <person name="Donnadieu C."/>
            <person name="Roques C."/>
            <person name="Bouchez O."/>
            <person name="Lampietro C."/>
            <person name="Jouanno E."/>
            <person name="Herpin A."/>
            <person name="Louis A."/>
            <person name="Berthelot C."/>
            <person name="Parey E."/>
            <person name="Roest-Crollius H."/>
            <person name="Braasch I."/>
            <person name="Postlethwait J."/>
            <person name="Robinson-Rechavi M."/>
            <person name="Echchiki A."/>
            <person name="Begum T."/>
            <person name="Montfort J."/>
            <person name="Schartl M."/>
            <person name="Bobe J."/>
            <person name="Guiguen Y."/>
        </authorList>
    </citation>
    <scope>NUCLEOTIDE SEQUENCE [LARGE SCALE GENOMIC DNA]</scope>
    <source>
        <strain evidence="18">M_S1</strain>
        <tissue evidence="18">Blood</tissue>
    </source>
</reference>
<keyword evidence="10 15" id="KW-0472">Membrane</keyword>
<comment type="caution">
    <text evidence="18">The sequence shown here is derived from an EMBL/GenBank/DDBJ whole genome shotgun (WGS) entry which is preliminary data.</text>
</comment>
<dbReference type="SUPFAM" id="SSF49313">
    <property type="entry name" value="Cadherin-like"/>
    <property type="match status" value="12"/>
</dbReference>
<dbReference type="SMART" id="SM00112">
    <property type="entry name" value="CA"/>
    <property type="match status" value="12"/>
</dbReference>
<evidence type="ECO:0000313" key="18">
    <source>
        <dbReference type="EMBL" id="KAF4075350.1"/>
    </source>
</evidence>
<dbReference type="GO" id="GO:0009653">
    <property type="term" value="P:anatomical structure morphogenesis"/>
    <property type="evidence" value="ECO:0007669"/>
    <property type="project" value="UniProtKB-ARBA"/>
</dbReference>
<gene>
    <name evidence="18" type="ORF">AMELA_G00233680</name>
</gene>
<feature type="domain" description="Cadherin" evidence="17">
    <location>
        <begin position="236"/>
        <end position="346"/>
    </location>
</feature>
<evidence type="ECO:0000313" key="19">
    <source>
        <dbReference type="Proteomes" id="UP000593565"/>
    </source>
</evidence>
<keyword evidence="6" id="KW-0677">Repeat</keyword>
<protein>
    <recommendedName>
        <fullName evidence="17">Cadherin domain-containing protein</fullName>
    </recommendedName>
</protein>
<evidence type="ECO:0000256" key="6">
    <source>
        <dbReference type="ARBA" id="ARBA00022737"/>
    </source>
</evidence>
<dbReference type="GO" id="GO:0007163">
    <property type="term" value="P:establishment or maintenance of cell polarity"/>
    <property type="evidence" value="ECO:0007669"/>
    <property type="project" value="UniProtKB-ARBA"/>
</dbReference>
<dbReference type="PROSITE" id="PS50268">
    <property type="entry name" value="CADHERIN_2"/>
    <property type="match status" value="12"/>
</dbReference>
<evidence type="ECO:0000256" key="7">
    <source>
        <dbReference type="ARBA" id="ARBA00022837"/>
    </source>
</evidence>
<dbReference type="Gene3D" id="2.60.40.60">
    <property type="entry name" value="Cadherins"/>
    <property type="match status" value="12"/>
</dbReference>
<evidence type="ECO:0000256" key="12">
    <source>
        <dbReference type="ARBA" id="ARBA00023180"/>
    </source>
</evidence>
<dbReference type="GO" id="GO:0005509">
    <property type="term" value="F:calcium ion binding"/>
    <property type="evidence" value="ECO:0007669"/>
    <property type="project" value="UniProtKB-UniRule"/>
</dbReference>
<feature type="domain" description="Cadherin" evidence="17">
    <location>
        <begin position="555"/>
        <end position="652"/>
    </location>
</feature>
<evidence type="ECO:0000256" key="16">
    <source>
        <dbReference type="SAM" id="SignalP"/>
    </source>
</evidence>
<name>A0A7J5ZXU7_AMEME</name>
<evidence type="ECO:0000259" key="17">
    <source>
        <dbReference type="PROSITE" id="PS50268"/>
    </source>
</evidence>
<sequence length="1587" mass="172681">MNFFCSALCILACVCVHAVQAAIGTSEINCAGGSTADVGSTTEGFEGDVEILTNISPGENLQLEAHHFSTGITFLELVQVPGETTATIKTTKPLDADALSETGGILYYIVKCKNFKNTRTLLVVDINDNAPVFEQKQYTSTVSETQGVGVQVLKVRAVDADATPANSIVTYSILSPAPPEFEVRNDGTIRLLSRLNYNVANLYNFTVKAADNGELYDTTTVIINVEDFDNMNPYFDHALYQASVPENQVGTFTTVTPEAIKARDGDTGINQTVVYDIISVTPSKYQPNFSIDQKSGVVSVTTALDREEIGTITLQIQAAQEDDGTKTANAVVLVSIKDVDDNAPEFDQSDYNAVIPENSPRDRFVLQAKVTDPDQGGFEGTLRLVPDTVPFSISPDGSIWVKTSAELDRETTRDFAFQIEAREDPPSTHSTTASVNITLSDENDNSPVFGSAKYEAKVPMDQTVGMLVVKVEATDLDEGPNGQIRYFIDFGNEEGYFGINENTGEISLNKTIPLLANKILEFFLYVTARDGGSVSLSSSVFVDIKAPGDSRPHFLQKTYQGKVEEEDEAGAEIVKVTFLSMSPEVPVTLTVETEADKFSIDQLTGMLTTKVKLDHEAQRNYTVQVSISDGTNRDEASVHVEVLDINDNRPMFPSSSIAVNIQEDAEIGANVTYVQATDADSGLNAEIRYSLEGSAGMFSMNPETGLIIVVAALDRETQDKYNLIVVAQDQGRPPLSAQMSVVVTLTDVNDNSPVFSTQRYEASVLENVTIGMNVIVVNATDKDEGPNGQVTYHIAKQEPPSPPAAFSIDDVSGIISVAQNLDYGKAKKYTLEVEGRDGGSPSLTGSATVVVLVEDVNDKAPKFSKDQYDVAVYENIAPGSPLVSLEVTDENEGGFSNGHFLLTSDVFSITNEGVVYLLSNSSLDRETRDDYVLEVVAVDQPVDGLSATAQINITVLDVNDNNPQYSEFQSPIRIPEDKTGELIQIQVSDRDTGLNGEVTLTTYNYGDVFGFTSDGTLMVTGTLDREKQEIYDLVLVASDSGTPSRHNMTTLTVIVTDVNDNAPVFSQPSYSIRVMAEDVKKGDLALIVSATDRDAGNNSLVAYRFSKGSDMVDLNPETGAITWTRDLTNITEYMDIQLIVLAEDHGTPRLNATATVTIEVRTLQTTEGIVFEKSTYFFSVKENELNETNVGEVKALTGSQLIQVTYSLRSHTDLFIVDSSTGAIKTLQSLNKEDKEMYIINVEATDSRTATNTNTAKTTVVIQVEDVNETPVFERETYTAETVSTAPFRYPVVTVKASDPDVGDSEELRYSLQESRSLLGIESTSGQVYVLDLTEMGGKRITAHVTATDKHGLSATAEIQIHVKDSDSENIVVIALNQPLHTVEKKIPETQKSLEKVLGWSVHIISIRGENGNEMRSRVTKINAKTYVSFIAVDTDGVAVSTQKVHEKLKRESESVKVELEKVFGSNVELEEVERESEEQDHATETTAIVLGVLLALSFVALITLVVVYVIKFKKTKDTASDKESFHIAKSKRCSVARISFTNEDAFQAKQEDLQSWGSTRKASGAPQMSSVEVTASDNGANVTSSL</sequence>
<dbReference type="Proteomes" id="UP000593565">
    <property type="component" value="Unassembled WGS sequence"/>
</dbReference>
<feature type="domain" description="Cadherin" evidence="17">
    <location>
        <begin position="756"/>
        <end position="863"/>
    </location>
</feature>
<keyword evidence="7 13" id="KW-0106">Calcium</keyword>
<evidence type="ECO:0000256" key="11">
    <source>
        <dbReference type="ARBA" id="ARBA00023157"/>
    </source>
</evidence>
<evidence type="ECO:0000256" key="14">
    <source>
        <dbReference type="SAM" id="MobiDB-lite"/>
    </source>
</evidence>
<feature type="signal peptide" evidence="16">
    <location>
        <begin position="1"/>
        <end position="21"/>
    </location>
</feature>
<dbReference type="InterPro" id="IPR039808">
    <property type="entry name" value="Cadherin"/>
</dbReference>
<evidence type="ECO:0000256" key="13">
    <source>
        <dbReference type="PROSITE-ProRule" id="PRU00043"/>
    </source>
</evidence>
<feature type="domain" description="Cadherin" evidence="17">
    <location>
        <begin position="966"/>
        <end position="1065"/>
    </location>
</feature>
<feature type="domain" description="Cadherin" evidence="17">
    <location>
        <begin position="653"/>
        <end position="755"/>
    </location>
</feature>
<comment type="subcellular location">
    <subcellularLocation>
        <location evidence="1">Cell membrane</location>
        <topology evidence="1">Single-pass membrane protein</topology>
    </subcellularLocation>
</comment>
<feature type="domain" description="Cadherin" evidence="17">
    <location>
        <begin position="1075"/>
        <end position="1171"/>
    </location>
</feature>
<dbReference type="GO" id="GO:0008013">
    <property type="term" value="F:beta-catenin binding"/>
    <property type="evidence" value="ECO:0007669"/>
    <property type="project" value="TreeGrafter"/>
</dbReference>
<dbReference type="InterPro" id="IPR020894">
    <property type="entry name" value="Cadherin_CS"/>
</dbReference>
<evidence type="ECO:0000256" key="5">
    <source>
        <dbReference type="ARBA" id="ARBA00022729"/>
    </source>
</evidence>
<keyword evidence="4 15" id="KW-0812">Transmembrane</keyword>
<dbReference type="FunFam" id="2.60.40.60:FF:000033">
    <property type="entry name" value="FAT atypical cadherin 1"/>
    <property type="match status" value="1"/>
</dbReference>
<evidence type="ECO:0000256" key="4">
    <source>
        <dbReference type="ARBA" id="ARBA00022692"/>
    </source>
</evidence>
<dbReference type="Pfam" id="PF00028">
    <property type="entry name" value="Cadherin"/>
    <property type="match status" value="11"/>
</dbReference>
<dbReference type="FunFam" id="2.60.40.60:FF:000020">
    <property type="entry name" value="Dachsous cadherin-related 1b"/>
    <property type="match status" value="2"/>
</dbReference>
<keyword evidence="12" id="KW-0325">Glycoprotein</keyword>
<evidence type="ECO:0000256" key="15">
    <source>
        <dbReference type="SAM" id="Phobius"/>
    </source>
</evidence>
<dbReference type="PANTHER" id="PTHR24027:SF438">
    <property type="entry name" value="CADHERIN 23"/>
    <property type="match status" value="1"/>
</dbReference>
<evidence type="ECO:0000256" key="3">
    <source>
        <dbReference type="ARBA" id="ARBA00022536"/>
    </source>
</evidence>
<keyword evidence="5 16" id="KW-0732">Signal</keyword>
<evidence type="ECO:0000256" key="2">
    <source>
        <dbReference type="ARBA" id="ARBA00022475"/>
    </source>
</evidence>
<feature type="region of interest" description="Disordered" evidence="14">
    <location>
        <begin position="1558"/>
        <end position="1587"/>
    </location>
</feature>
<feature type="domain" description="Cadherin" evidence="17">
    <location>
        <begin position="134"/>
        <end position="235"/>
    </location>
</feature>
<evidence type="ECO:0000256" key="9">
    <source>
        <dbReference type="ARBA" id="ARBA00022989"/>
    </source>
</evidence>
<evidence type="ECO:0000256" key="1">
    <source>
        <dbReference type="ARBA" id="ARBA00004162"/>
    </source>
</evidence>
<feature type="domain" description="Cadherin" evidence="17">
    <location>
        <begin position="450"/>
        <end position="554"/>
    </location>
</feature>
<feature type="chain" id="PRO_5029869074" description="Cadherin domain-containing protein" evidence="16">
    <location>
        <begin position="22"/>
        <end position="1587"/>
    </location>
</feature>
<dbReference type="FunFam" id="2.60.40.60:FF:000013">
    <property type="entry name" value="Cadherin EGF LAG seven-pass G-type receptor"/>
    <property type="match status" value="1"/>
</dbReference>
<feature type="domain" description="Cadherin" evidence="17">
    <location>
        <begin position="347"/>
        <end position="449"/>
    </location>
</feature>
<dbReference type="CDD" id="cd11304">
    <property type="entry name" value="Cadherin_repeat"/>
    <property type="match status" value="12"/>
</dbReference>
<evidence type="ECO:0000256" key="8">
    <source>
        <dbReference type="ARBA" id="ARBA00022889"/>
    </source>
</evidence>
<dbReference type="FunFam" id="2.60.40.60:FF:000116">
    <property type="entry name" value="Dachsous cadherin-related 2"/>
    <property type="match status" value="1"/>
</dbReference>
<dbReference type="InterPro" id="IPR002126">
    <property type="entry name" value="Cadherin-like_dom"/>
</dbReference>
<dbReference type="GO" id="GO:0016477">
    <property type="term" value="P:cell migration"/>
    <property type="evidence" value="ECO:0007669"/>
    <property type="project" value="TreeGrafter"/>
</dbReference>
<dbReference type="InterPro" id="IPR015919">
    <property type="entry name" value="Cadherin-like_sf"/>
</dbReference>
<keyword evidence="19" id="KW-1185">Reference proteome</keyword>
<keyword evidence="8" id="KW-0130">Cell adhesion</keyword>
<feature type="domain" description="Cadherin" evidence="17">
    <location>
        <begin position="1274"/>
        <end position="1381"/>
    </location>
</feature>
<dbReference type="PROSITE" id="PS00232">
    <property type="entry name" value="CADHERIN_1"/>
    <property type="match status" value="4"/>
</dbReference>
<keyword evidence="3" id="KW-0245">EGF-like domain</keyword>
<keyword evidence="2" id="KW-1003">Cell membrane</keyword>
<dbReference type="PRINTS" id="PR00205">
    <property type="entry name" value="CADHERIN"/>
</dbReference>
<dbReference type="GO" id="GO:0045296">
    <property type="term" value="F:cadherin binding"/>
    <property type="evidence" value="ECO:0007669"/>
    <property type="project" value="TreeGrafter"/>
</dbReference>
<accession>A0A7J5ZXU7</accession>
<evidence type="ECO:0000256" key="10">
    <source>
        <dbReference type="ARBA" id="ARBA00023136"/>
    </source>
</evidence>
<proteinExistence type="predicted"/>
<organism evidence="18 19">
    <name type="scientific">Ameiurus melas</name>
    <name type="common">Black bullhead</name>
    <name type="synonym">Silurus melas</name>
    <dbReference type="NCBI Taxonomy" id="219545"/>
    <lineage>
        <taxon>Eukaryota</taxon>
        <taxon>Metazoa</taxon>
        <taxon>Chordata</taxon>
        <taxon>Craniata</taxon>
        <taxon>Vertebrata</taxon>
        <taxon>Euteleostomi</taxon>
        <taxon>Actinopterygii</taxon>
        <taxon>Neopterygii</taxon>
        <taxon>Teleostei</taxon>
        <taxon>Ostariophysi</taxon>
        <taxon>Siluriformes</taxon>
        <taxon>Ictaluridae</taxon>
        <taxon>Ameiurus</taxon>
    </lineage>
</organism>
<dbReference type="GO" id="GO:0016342">
    <property type="term" value="C:catenin complex"/>
    <property type="evidence" value="ECO:0007669"/>
    <property type="project" value="TreeGrafter"/>
</dbReference>